<sequence length="257" mass="27461">MSVANAIWLSFYGYSLNIKSNFNCMKNFTPFHFKSIPLFVLIAFTALTSCKKTETADPNISYLRVINASPSLATYNAYFNGSMVNSAALPFGGSAAYLSYTAGAYSLKFTTASSAESLLTKTITLNASTYYSSYLVNKPAALDVYTISDDLSIPSTDKAYIRFINLSPDAPALDLAKTSATTTLATNKTYKSASGFIAVDAGTYTLDAKETSSGTVKATSASTSFTAGYHYDIICGGLVSPANETERPLSLQVILIK</sequence>
<dbReference type="AlphaFoldDB" id="A0A0T5VT55"/>
<dbReference type="OrthoDB" id="9792011at2"/>
<reference evidence="2 3" key="1">
    <citation type="submission" date="2015-11" db="EMBL/GenBank/DDBJ databases">
        <title>Sequence of Pedobacter ginsenosidimutans.</title>
        <authorList>
            <person name="Carson E."/>
            <person name="Keyser V."/>
            <person name="Newman J."/>
            <person name="Miller J."/>
        </authorList>
    </citation>
    <scope>NUCLEOTIDE SEQUENCE [LARGE SCALE GENOMIC DNA]</scope>
    <source>
        <strain evidence="2 3">KACC 14530</strain>
    </source>
</reference>
<name>A0A0T5VT55_9SPHI</name>
<protein>
    <recommendedName>
        <fullName evidence="1">DUF4397 domain-containing protein</fullName>
    </recommendedName>
</protein>
<dbReference type="EMBL" id="LMZQ01000004">
    <property type="protein sequence ID" value="KRT16724.1"/>
    <property type="molecule type" value="Genomic_DNA"/>
</dbReference>
<keyword evidence="3" id="KW-1185">Reference proteome</keyword>
<comment type="caution">
    <text evidence="2">The sequence shown here is derived from an EMBL/GenBank/DDBJ whole genome shotgun (WGS) entry which is preliminary data.</text>
</comment>
<evidence type="ECO:0000313" key="2">
    <source>
        <dbReference type="EMBL" id="KRT16724.1"/>
    </source>
</evidence>
<dbReference type="Proteomes" id="UP000051950">
    <property type="component" value="Unassembled WGS sequence"/>
</dbReference>
<proteinExistence type="predicted"/>
<feature type="domain" description="DUF4397" evidence="1">
    <location>
        <begin position="61"/>
        <end position="175"/>
    </location>
</feature>
<dbReference type="InterPro" id="IPR025510">
    <property type="entry name" value="DUF4397"/>
</dbReference>
<accession>A0A0T5VT55</accession>
<organism evidence="2 3">
    <name type="scientific">Pedobacter ginsenosidimutans</name>
    <dbReference type="NCBI Taxonomy" id="687842"/>
    <lineage>
        <taxon>Bacteria</taxon>
        <taxon>Pseudomonadati</taxon>
        <taxon>Bacteroidota</taxon>
        <taxon>Sphingobacteriia</taxon>
        <taxon>Sphingobacteriales</taxon>
        <taxon>Sphingobacteriaceae</taxon>
        <taxon>Pedobacter</taxon>
    </lineage>
</organism>
<gene>
    <name evidence="2" type="ORF">ASU31_07880</name>
</gene>
<evidence type="ECO:0000313" key="3">
    <source>
        <dbReference type="Proteomes" id="UP000051950"/>
    </source>
</evidence>
<evidence type="ECO:0000259" key="1">
    <source>
        <dbReference type="Pfam" id="PF14344"/>
    </source>
</evidence>
<dbReference type="Pfam" id="PF14344">
    <property type="entry name" value="DUF4397"/>
    <property type="match status" value="1"/>
</dbReference>